<proteinExistence type="predicted"/>
<comment type="caution">
    <text evidence="1">The sequence shown here is derived from an EMBL/GenBank/DDBJ whole genome shotgun (WGS) entry which is preliminary data.</text>
</comment>
<keyword evidence="2" id="KW-1185">Reference proteome</keyword>
<evidence type="ECO:0000313" key="2">
    <source>
        <dbReference type="Proteomes" id="UP001595752"/>
    </source>
</evidence>
<evidence type="ECO:0000313" key="1">
    <source>
        <dbReference type="EMBL" id="MFC3883398.1"/>
    </source>
</evidence>
<accession>A0ABV8AZJ3</accession>
<organism evidence="1 2">
    <name type="scientific">Bacillus songklensis</name>
    <dbReference type="NCBI Taxonomy" id="1069116"/>
    <lineage>
        <taxon>Bacteria</taxon>
        <taxon>Bacillati</taxon>
        <taxon>Bacillota</taxon>
        <taxon>Bacilli</taxon>
        <taxon>Bacillales</taxon>
        <taxon>Bacillaceae</taxon>
        <taxon>Bacillus</taxon>
    </lineage>
</organism>
<gene>
    <name evidence="1" type="ORF">ACFOU2_07625</name>
</gene>
<dbReference type="Proteomes" id="UP001595752">
    <property type="component" value="Unassembled WGS sequence"/>
</dbReference>
<reference evidence="2" key="1">
    <citation type="journal article" date="2019" name="Int. J. Syst. Evol. Microbiol.">
        <title>The Global Catalogue of Microorganisms (GCM) 10K type strain sequencing project: providing services to taxonomists for standard genome sequencing and annotation.</title>
        <authorList>
            <consortium name="The Broad Institute Genomics Platform"/>
            <consortium name="The Broad Institute Genome Sequencing Center for Infectious Disease"/>
            <person name="Wu L."/>
            <person name="Ma J."/>
        </authorList>
    </citation>
    <scope>NUCLEOTIDE SEQUENCE [LARGE SCALE GENOMIC DNA]</scope>
    <source>
        <strain evidence="2">CCUG 61889</strain>
    </source>
</reference>
<sequence>MSTKVEQPSISQQDFLQLLQQCCDEGKEAKELKVEAFVKGISEKLQVFYSRKMNE</sequence>
<protein>
    <submittedName>
        <fullName evidence="1">Uncharacterized protein</fullName>
    </submittedName>
</protein>
<name>A0ABV8AZJ3_9BACI</name>
<dbReference type="RefSeq" id="WP_377913819.1">
    <property type="nucleotide sequence ID" value="NZ_JBHRZT010000026.1"/>
</dbReference>
<dbReference type="EMBL" id="JBHRZT010000026">
    <property type="protein sequence ID" value="MFC3883398.1"/>
    <property type="molecule type" value="Genomic_DNA"/>
</dbReference>